<dbReference type="Gene3D" id="3.80.10.10">
    <property type="entry name" value="Ribonuclease Inhibitor"/>
    <property type="match status" value="1"/>
</dbReference>
<dbReference type="EMBL" id="JH687902">
    <property type="protein sequence ID" value="EJD35150.1"/>
    <property type="molecule type" value="Genomic_DNA"/>
</dbReference>
<protein>
    <recommendedName>
        <fullName evidence="3">F-box domain-containing protein</fullName>
    </recommendedName>
</protein>
<dbReference type="OrthoDB" id="2269034at2759"/>
<reference evidence="2" key="1">
    <citation type="journal article" date="2012" name="Science">
        <title>The Paleozoic origin of enzymatic lignin decomposition reconstructed from 31 fungal genomes.</title>
        <authorList>
            <person name="Floudas D."/>
            <person name="Binder M."/>
            <person name="Riley R."/>
            <person name="Barry K."/>
            <person name="Blanchette R.A."/>
            <person name="Henrissat B."/>
            <person name="Martinez A.T."/>
            <person name="Otillar R."/>
            <person name="Spatafora J.W."/>
            <person name="Yadav J.S."/>
            <person name="Aerts A."/>
            <person name="Benoit I."/>
            <person name="Boyd A."/>
            <person name="Carlson A."/>
            <person name="Copeland A."/>
            <person name="Coutinho P.M."/>
            <person name="de Vries R.P."/>
            <person name="Ferreira P."/>
            <person name="Findley K."/>
            <person name="Foster B."/>
            <person name="Gaskell J."/>
            <person name="Glotzer D."/>
            <person name="Gorecki P."/>
            <person name="Heitman J."/>
            <person name="Hesse C."/>
            <person name="Hori C."/>
            <person name="Igarashi K."/>
            <person name="Jurgens J.A."/>
            <person name="Kallen N."/>
            <person name="Kersten P."/>
            <person name="Kohler A."/>
            <person name="Kuees U."/>
            <person name="Kumar T.K.A."/>
            <person name="Kuo A."/>
            <person name="LaButti K."/>
            <person name="Larrondo L.F."/>
            <person name="Lindquist E."/>
            <person name="Ling A."/>
            <person name="Lombard V."/>
            <person name="Lucas S."/>
            <person name="Lundell T."/>
            <person name="Martin R."/>
            <person name="McLaughlin D.J."/>
            <person name="Morgenstern I."/>
            <person name="Morin E."/>
            <person name="Murat C."/>
            <person name="Nagy L.G."/>
            <person name="Nolan M."/>
            <person name="Ohm R.A."/>
            <person name="Patyshakuliyeva A."/>
            <person name="Rokas A."/>
            <person name="Ruiz-Duenas F.J."/>
            <person name="Sabat G."/>
            <person name="Salamov A."/>
            <person name="Samejima M."/>
            <person name="Schmutz J."/>
            <person name="Slot J.C."/>
            <person name="St John F."/>
            <person name="Stenlid J."/>
            <person name="Sun H."/>
            <person name="Sun S."/>
            <person name="Syed K."/>
            <person name="Tsang A."/>
            <person name="Wiebenga A."/>
            <person name="Young D."/>
            <person name="Pisabarro A."/>
            <person name="Eastwood D.C."/>
            <person name="Martin F."/>
            <person name="Cullen D."/>
            <person name="Grigoriev I.V."/>
            <person name="Hibbett D.S."/>
        </authorList>
    </citation>
    <scope>NUCLEOTIDE SEQUENCE [LARGE SCALE GENOMIC DNA]</scope>
    <source>
        <strain evidence="2">TFB10046</strain>
    </source>
</reference>
<gene>
    <name evidence="1" type="ORF">AURDEDRAFT_175784</name>
</gene>
<keyword evidence="2" id="KW-1185">Reference proteome</keyword>
<dbReference type="AlphaFoldDB" id="J0WSJ8"/>
<dbReference type="InterPro" id="IPR036047">
    <property type="entry name" value="F-box-like_dom_sf"/>
</dbReference>
<evidence type="ECO:0000313" key="1">
    <source>
        <dbReference type="EMBL" id="EJD35150.1"/>
    </source>
</evidence>
<dbReference type="SUPFAM" id="SSF52047">
    <property type="entry name" value="RNI-like"/>
    <property type="match status" value="1"/>
</dbReference>
<name>J0WSJ8_AURST</name>
<sequence>MAPSTTYADNPRGRAVQHNLRVSVLALPVELLLICWLQLSFEDRWRVAQVCSYWRHTIIGLPMLWNSIDITSDSDNNVFDRIFPVLLARSGNLPLDVKLAVDGGGGLWTACDYLEPHAERLRTLTIRSRLGFHRSKRIGVLFDYSLPNLASLCLTRTHDISREYDLLAFATLINNAPLLRHLELGAMRLPAADNGASFPHITTLTARGNSVNADRISAIFPALEQLNLIDYENALPRLAGLLALREVSVSFPGSGSWPYRVSNALMQAGLPFVIPGRTLRLCASEGIDHAGTVHHLTSTYPPVSLTVQQNGDFTVCLRGDRGRTGSVIVPGSGMAIAPSFLWGWGFCASLEYLSLPLYHEQPADVLPGDPSWLIAKDAALDSLQTLCIRAGRAAGCCLLSAASKLLAPSLRRVEVLRDPSYAGVIADVSTGELCSFVEHRIDMRTAQRVLLEVFIDAQNGVTLDAVPGVAAEAFRDVAGRLLYSGGLSSRAHHVD</sequence>
<dbReference type="Proteomes" id="UP000006514">
    <property type="component" value="Unassembled WGS sequence"/>
</dbReference>
<dbReference type="KEGG" id="adl:AURDEDRAFT_175784"/>
<evidence type="ECO:0000313" key="2">
    <source>
        <dbReference type="Proteomes" id="UP000006514"/>
    </source>
</evidence>
<dbReference type="InParanoid" id="J0WSJ8"/>
<dbReference type="SUPFAM" id="SSF81383">
    <property type="entry name" value="F-box domain"/>
    <property type="match status" value="1"/>
</dbReference>
<proteinExistence type="predicted"/>
<accession>J0WSJ8</accession>
<dbReference type="InterPro" id="IPR032675">
    <property type="entry name" value="LRR_dom_sf"/>
</dbReference>
<organism evidence="1 2">
    <name type="scientific">Auricularia subglabra (strain TFB-10046 / SS5)</name>
    <name type="common">White-rot fungus</name>
    <name type="synonym">Auricularia delicata (strain TFB10046)</name>
    <dbReference type="NCBI Taxonomy" id="717982"/>
    <lineage>
        <taxon>Eukaryota</taxon>
        <taxon>Fungi</taxon>
        <taxon>Dikarya</taxon>
        <taxon>Basidiomycota</taxon>
        <taxon>Agaricomycotina</taxon>
        <taxon>Agaricomycetes</taxon>
        <taxon>Auriculariales</taxon>
        <taxon>Auriculariaceae</taxon>
        <taxon>Auricularia</taxon>
    </lineage>
</organism>
<evidence type="ECO:0008006" key="3">
    <source>
        <dbReference type="Google" id="ProtNLM"/>
    </source>
</evidence>